<name>A0A6A4GHK5_9AGAR</name>
<organism evidence="1 2">
    <name type="scientific">Gymnopus androsaceus JB14</name>
    <dbReference type="NCBI Taxonomy" id="1447944"/>
    <lineage>
        <taxon>Eukaryota</taxon>
        <taxon>Fungi</taxon>
        <taxon>Dikarya</taxon>
        <taxon>Basidiomycota</taxon>
        <taxon>Agaricomycotina</taxon>
        <taxon>Agaricomycetes</taxon>
        <taxon>Agaricomycetidae</taxon>
        <taxon>Agaricales</taxon>
        <taxon>Marasmiineae</taxon>
        <taxon>Omphalotaceae</taxon>
        <taxon>Gymnopus</taxon>
    </lineage>
</organism>
<dbReference type="AlphaFoldDB" id="A0A6A4GHK5"/>
<dbReference type="Proteomes" id="UP000799118">
    <property type="component" value="Unassembled WGS sequence"/>
</dbReference>
<proteinExistence type="predicted"/>
<dbReference type="OrthoDB" id="412006at2759"/>
<evidence type="ECO:0000313" key="2">
    <source>
        <dbReference type="Proteomes" id="UP000799118"/>
    </source>
</evidence>
<sequence>MPNVPQNPIYPAPAWQFAPPTNRQIANSFRKMKTGKATRLGTFPNDLYKATSNIIVPHLGPIYRATFTLGIYPDDWALNKTIVQRKPGKPDYRILGAHRPLVLSHGHARGLNGCMADEATCAAEMLGLIPSRQFG</sequence>
<feature type="non-terminal residue" evidence="1">
    <location>
        <position position="135"/>
    </location>
</feature>
<evidence type="ECO:0000313" key="1">
    <source>
        <dbReference type="EMBL" id="KAE9385066.1"/>
    </source>
</evidence>
<gene>
    <name evidence="1" type="ORF">BT96DRAFT_841250</name>
</gene>
<protein>
    <submittedName>
        <fullName evidence="1">Uncharacterized protein</fullName>
    </submittedName>
</protein>
<keyword evidence="2" id="KW-1185">Reference proteome</keyword>
<accession>A0A6A4GHK5</accession>
<reference evidence="1" key="1">
    <citation type="journal article" date="2019" name="Environ. Microbiol.">
        <title>Fungal ecological strategies reflected in gene transcription - a case study of two litter decomposers.</title>
        <authorList>
            <person name="Barbi F."/>
            <person name="Kohler A."/>
            <person name="Barry K."/>
            <person name="Baskaran P."/>
            <person name="Daum C."/>
            <person name="Fauchery L."/>
            <person name="Ihrmark K."/>
            <person name="Kuo A."/>
            <person name="LaButti K."/>
            <person name="Lipzen A."/>
            <person name="Morin E."/>
            <person name="Grigoriev I.V."/>
            <person name="Henrissat B."/>
            <person name="Lindahl B."/>
            <person name="Martin F."/>
        </authorList>
    </citation>
    <scope>NUCLEOTIDE SEQUENCE</scope>
    <source>
        <strain evidence="1">JB14</strain>
    </source>
</reference>
<dbReference type="EMBL" id="ML770037">
    <property type="protein sequence ID" value="KAE9385066.1"/>
    <property type="molecule type" value="Genomic_DNA"/>
</dbReference>